<comment type="function">
    <text evidence="8">This protein is part of the stalk that links CF(0) to CF(1). It either transmits conformational changes from CF(0) to CF(1) or is implicated in proton conduction.</text>
</comment>
<dbReference type="HAMAP" id="MF_01416">
    <property type="entry name" value="ATP_synth_delta_bact"/>
    <property type="match status" value="1"/>
</dbReference>
<keyword evidence="4 8" id="KW-0406">Ion transport</keyword>
<dbReference type="InterPro" id="IPR000711">
    <property type="entry name" value="ATPase_OSCP/dsu"/>
</dbReference>
<dbReference type="Gene3D" id="1.10.520.20">
    <property type="entry name" value="N-terminal domain of the delta subunit of the F1F0-ATP synthase"/>
    <property type="match status" value="1"/>
</dbReference>
<proteinExistence type="inferred from homology"/>
<reference evidence="10 11" key="1">
    <citation type="journal article" date="2016" name="Front. Microbiol.">
        <title>Microevolution Analysis of Bacillus coahuilensis Unveils Differences in Phosphorus Acquisition Strategies and Their Regulation.</title>
        <authorList>
            <person name="Gomez-Lunar Z."/>
            <person name="Hernandez-Gonzalez I."/>
            <person name="Rodriguez-Torres M.D."/>
            <person name="Souza V."/>
            <person name="Olmedo-Alvarez G."/>
        </authorList>
    </citation>
    <scope>NUCLEOTIDE SEQUENCE [LARGE SCALE GENOMIC DNA]</scope>
    <source>
        <strain evidence="11">p1.1.43</strain>
    </source>
</reference>
<dbReference type="InterPro" id="IPR020781">
    <property type="entry name" value="ATPase_OSCP/d_CS"/>
</dbReference>
<dbReference type="PATRIC" id="fig|1150625.3.peg.3431"/>
<comment type="subcellular location">
    <subcellularLocation>
        <location evidence="8">Cell membrane</location>
        <topology evidence="8">Peripheral membrane protein</topology>
    </subcellularLocation>
    <subcellularLocation>
        <location evidence="1">Membrane</location>
    </subcellularLocation>
</comment>
<dbReference type="GO" id="GO:0005886">
    <property type="term" value="C:plasma membrane"/>
    <property type="evidence" value="ECO:0007669"/>
    <property type="project" value="UniProtKB-SubCell"/>
</dbReference>
<keyword evidence="5 8" id="KW-0472">Membrane</keyword>
<evidence type="ECO:0000256" key="3">
    <source>
        <dbReference type="ARBA" id="ARBA00022781"/>
    </source>
</evidence>
<evidence type="ECO:0000256" key="6">
    <source>
        <dbReference type="ARBA" id="ARBA00023196"/>
    </source>
</evidence>
<evidence type="ECO:0000256" key="5">
    <source>
        <dbReference type="ARBA" id="ARBA00023136"/>
    </source>
</evidence>
<keyword evidence="7 8" id="KW-0066">ATP synthesis</keyword>
<keyword evidence="9" id="KW-0175">Coiled coil</keyword>
<dbReference type="AlphaFoldDB" id="A0A147K494"/>
<comment type="function">
    <text evidence="8">F(1)F(0) ATP synthase produces ATP from ADP in the presence of a proton or sodium gradient. F-type ATPases consist of two structural domains, F(1) containing the extramembraneous catalytic core and F(0) containing the membrane proton channel, linked together by a central stalk and a peripheral stalk. During catalysis, ATP synthesis in the catalytic domain of F(1) is coupled via a rotary mechanism of the central stalk subunits to proton translocation.</text>
</comment>
<dbReference type="RefSeq" id="WP_059352002.1">
    <property type="nucleotide sequence ID" value="NZ_LDYG01000053.1"/>
</dbReference>
<sequence length="181" mass="19751">MSNSAVAKRYAQALFELAQKNQHLDAVEEEMRTVKAVFTQTPELYAVLSSPRVPTENKKKVVSDAFKAVSPLVLNTLMLLIDRRRIGAVEEIAEQLIQLVNEAKGIAAAVVYSARPLTKEEEAGLSAALAPKVGKQSLKIENRVDQDLLGGVKVQIGNTIFDGSLKGKLTRLERQLIGSNL</sequence>
<dbReference type="STRING" id="1150625.Q75_16340"/>
<dbReference type="PROSITE" id="PS00389">
    <property type="entry name" value="ATPASE_DELTA"/>
    <property type="match status" value="1"/>
</dbReference>
<comment type="similarity">
    <text evidence="8">Belongs to the ATPase delta chain family.</text>
</comment>
<keyword evidence="3 8" id="KW-0375">Hydrogen ion transport</keyword>
<keyword evidence="8" id="KW-1003">Cell membrane</keyword>
<evidence type="ECO:0000256" key="7">
    <source>
        <dbReference type="ARBA" id="ARBA00023310"/>
    </source>
</evidence>
<keyword evidence="2 8" id="KW-0813">Transport</keyword>
<dbReference type="PRINTS" id="PR00125">
    <property type="entry name" value="ATPASEDELTA"/>
</dbReference>
<evidence type="ECO:0000256" key="9">
    <source>
        <dbReference type="SAM" id="Coils"/>
    </source>
</evidence>
<evidence type="ECO:0000313" key="10">
    <source>
        <dbReference type="EMBL" id="KUP04154.1"/>
    </source>
</evidence>
<dbReference type="GO" id="GO:0046933">
    <property type="term" value="F:proton-transporting ATP synthase activity, rotational mechanism"/>
    <property type="evidence" value="ECO:0007669"/>
    <property type="project" value="UniProtKB-UniRule"/>
</dbReference>
<dbReference type="Pfam" id="PF00213">
    <property type="entry name" value="OSCP"/>
    <property type="match status" value="1"/>
</dbReference>
<comment type="caution">
    <text evidence="10">The sequence shown here is derived from an EMBL/GenBank/DDBJ whole genome shotgun (WGS) entry which is preliminary data.</text>
</comment>
<accession>A0A147K494</accession>
<dbReference type="NCBIfam" id="TIGR01145">
    <property type="entry name" value="ATP_synt_delta"/>
    <property type="match status" value="1"/>
</dbReference>
<organism evidence="10 11">
    <name type="scientific">Bacillus coahuilensis p1.1.43</name>
    <dbReference type="NCBI Taxonomy" id="1150625"/>
    <lineage>
        <taxon>Bacteria</taxon>
        <taxon>Bacillati</taxon>
        <taxon>Bacillota</taxon>
        <taxon>Bacilli</taxon>
        <taxon>Bacillales</taxon>
        <taxon>Bacillaceae</taxon>
        <taxon>Bacillus</taxon>
    </lineage>
</organism>
<keyword evidence="11" id="KW-1185">Reference proteome</keyword>
<protein>
    <recommendedName>
        <fullName evidence="8">ATP synthase subunit delta</fullName>
    </recommendedName>
    <alternativeName>
        <fullName evidence="8">ATP synthase F(1) sector subunit delta</fullName>
    </alternativeName>
    <alternativeName>
        <fullName evidence="8">F-type ATPase subunit delta</fullName>
        <shortName evidence="8">F-ATPase subunit delta</shortName>
    </alternativeName>
</protein>
<name>A0A147K494_9BACI</name>
<evidence type="ECO:0000256" key="4">
    <source>
        <dbReference type="ARBA" id="ARBA00023065"/>
    </source>
</evidence>
<dbReference type="GO" id="GO:0045259">
    <property type="term" value="C:proton-transporting ATP synthase complex"/>
    <property type="evidence" value="ECO:0007669"/>
    <property type="project" value="UniProtKB-KW"/>
</dbReference>
<dbReference type="SUPFAM" id="SSF47928">
    <property type="entry name" value="N-terminal domain of the delta subunit of the F1F0-ATP synthase"/>
    <property type="match status" value="1"/>
</dbReference>
<gene>
    <name evidence="8" type="primary">atpH</name>
    <name evidence="10" type="ORF">Q75_16340</name>
</gene>
<dbReference type="Proteomes" id="UP000074108">
    <property type="component" value="Unassembled WGS sequence"/>
</dbReference>
<feature type="coiled-coil region" evidence="9">
    <location>
        <begin position="10"/>
        <end position="37"/>
    </location>
</feature>
<evidence type="ECO:0000256" key="2">
    <source>
        <dbReference type="ARBA" id="ARBA00022448"/>
    </source>
</evidence>
<dbReference type="OrthoDB" id="9802471at2"/>
<keyword evidence="6 8" id="KW-0139">CF(1)</keyword>
<dbReference type="PANTHER" id="PTHR11910">
    <property type="entry name" value="ATP SYNTHASE DELTA CHAIN"/>
    <property type="match status" value="1"/>
</dbReference>
<evidence type="ECO:0000256" key="1">
    <source>
        <dbReference type="ARBA" id="ARBA00004370"/>
    </source>
</evidence>
<evidence type="ECO:0000256" key="8">
    <source>
        <dbReference type="HAMAP-Rule" id="MF_01416"/>
    </source>
</evidence>
<evidence type="ECO:0000313" key="11">
    <source>
        <dbReference type="Proteomes" id="UP000074108"/>
    </source>
</evidence>
<dbReference type="InterPro" id="IPR026015">
    <property type="entry name" value="ATP_synth_OSCP/delta_N_sf"/>
</dbReference>
<dbReference type="EMBL" id="LDYG01000053">
    <property type="protein sequence ID" value="KUP04154.1"/>
    <property type="molecule type" value="Genomic_DNA"/>
</dbReference>
<dbReference type="NCBIfam" id="NF004403">
    <property type="entry name" value="PRK05758.2-4"/>
    <property type="match status" value="1"/>
</dbReference>